<keyword evidence="4" id="KW-0479">Metal-binding</keyword>
<dbReference type="PANTHER" id="PTHR34047:SF7">
    <property type="entry name" value="RNA-DIRECTED DNA POLYMERASE"/>
    <property type="match status" value="1"/>
</dbReference>
<dbReference type="GeneID" id="45028514"/>
<dbReference type="InterPro" id="IPR000123">
    <property type="entry name" value="Reverse_transcriptase_msDNA"/>
</dbReference>
<keyword evidence="5" id="KW-0460">Magnesium</keyword>
<keyword evidence="2 11" id="KW-0808">Transferase</keyword>
<dbReference type="InterPro" id="IPR043502">
    <property type="entry name" value="DNA/RNA_pol_sf"/>
</dbReference>
<gene>
    <name evidence="11" type="ORF">VEx25_0441</name>
</gene>
<evidence type="ECO:0000256" key="1">
    <source>
        <dbReference type="ARBA" id="ARBA00012493"/>
    </source>
</evidence>
<dbReference type="RefSeq" id="WP_006741853.1">
    <property type="nucleotide sequence ID" value="NC_013456.1"/>
</dbReference>
<evidence type="ECO:0000313" key="12">
    <source>
        <dbReference type="Proteomes" id="UP000242664"/>
    </source>
</evidence>
<evidence type="ECO:0000256" key="9">
    <source>
        <dbReference type="ARBA" id="ARBA00048173"/>
    </source>
</evidence>
<dbReference type="EC" id="2.7.7.49" evidence="1"/>
<sequence>MENLLKEICSSSDLSIQDVIKGLSTAPLAYKVYTIPKRTKGERVIAQPSPFVKEVQRTLISVFLTKYKPSEVSTAYVEGKSIIDNAEAHKDNDWILKLDFKNFFPSLKPNDLFTFLEREGVVIGEFDKKILSSYLFRRNNRKLELSIGAPSSPLVSNLIMKSIDNKIEGYCNDNSIVYTRYADDLTFSTMDLDKIDALKQYIAAVLSETKSPKLSINDSKTKVIGRGRSRRVTGIVLTHENKLSVGRYSRKKIRAMVHHYSNRTIKKSDIPYLHGVISHMRSVEPDYYQKLEIKYGSDFFSKLAMDSYKISKAVKLKKLVK</sequence>
<dbReference type="Proteomes" id="UP000242664">
    <property type="component" value="Unassembled WGS sequence"/>
</dbReference>
<dbReference type="PROSITE" id="PS50878">
    <property type="entry name" value="RT_POL"/>
    <property type="match status" value="1"/>
</dbReference>
<dbReference type="EMBL" id="DS267816">
    <property type="protein sequence ID" value="EDN57643.1"/>
    <property type="molecule type" value="Genomic_DNA"/>
</dbReference>
<dbReference type="NCBIfam" id="NF038233">
    <property type="entry name" value="retron_St85_RT"/>
    <property type="match status" value="1"/>
</dbReference>
<evidence type="ECO:0000256" key="3">
    <source>
        <dbReference type="ARBA" id="ARBA00022695"/>
    </source>
</evidence>
<proteinExistence type="inferred from homology"/>
<keyword evidence="12" id="KW-1185">Reference proteome</keyword>
<feature type="domain" description="Reverse transcriptase" evidence="10">
    <location>
        <begin position="16"/>
        <end position="237"/>
    </location>
</feature>
<keyword evidence="3 11" id="KW-0548">Nucleotidyltransferase</keyword>
<dbReference type="InterPro" id="IPR051083">
    <property type="entry name" value="GrpII_Intron_Splice-Mob/Def"/>
</dbReference>
<dbReference type="CDD" id="cd03487">
    <property type="entry name" value="RT_Bac_retron_II"/>
    <property type="match status" value="1"/>
</dbReference>
<dbReference type="GO" id="GO:0003964">
    <property type="term" value="F:RNA-directed DNA polymerase activity"/>
    <property type="evidence" value="ECO:0007669"/>
    <property type="project" value="UniProtKB-KW"/>
</dbReference>
<evidence type="ECO:0000256" key="2">
    <source>
        <dbReference type="ARBA" id="ARBA00022679"/>
    </source>
</evidence>
<evidence type="ECO:0000256" key="4">
    <source>
        <dbReference type="ARBA" id="ARBA00022723"/>
    </source>
</evidence>
<reference evidence="12" key="1">
    <citation type="submission" date="2006-10" db="EMBL/GenBank/DDBJ databases">
        <authorList>
            <person name="Heidelberg J."/>
            <person name="Sebastian Y."/>
        </authorList>
    </citation>
    <scope>NUCLEOTIDE SEQUENCE [LARGE SCALE GENOMIC DNA]</scope>
    <source>
        <strain evidence="12">EX25</strain>
    </source>
</reference>
<evidence type="ECO:0000256" key="5">
    <source>
        <dbReference type="ARBA" id="ARBA00022842"/>
    </source>
</evidence>
<dbReference type="SUPFAM" id="SSF56672">
    <property type="entry name" value="DNA/RNA polymerases"/>
    <property type="match status" value="1"/>
</dbReference>
<comment type="catalytic activity">
    <reaction evidence="9">
        <text>DNA(n) + a 2'-deoxyribonucleoside 5'-triphosphate = DNA(n+1) + diphosphate</text>
        <dbReference type="Rhea" id="RHEA:22508"/>
        <dbReference type="Rhea" id="RHEA-COMP:17339"/>
        <dbReference type="Rhea" id="RHEA-COMP:17340"/>
        <dbReference type="ChEBI" id="CHEBI:33019"/>
        <dbReference type="ChEBI" id="CHEBI:61560"/>
        <dbReference type="ChEBI" id="CHEBI:173112"/>
        <dbReference type="EC" id="2.7.7.49"/>
    </reaction>
</comment>
<accession>A0ABM9WWG4</accession>
<dbReference type="InterPro" id="IPR000477">
    <property type="entry name" value="RT_dom"/>
</dbReference>
<keyword evidence="6 11" id="KW-0695">RNA-directed DNA polymerase</keyword>
<evidence type="ECO:0000259" key="10">
    <source>
        <dbReference type="PROSITE" id="PS50878"/>
    </source>
</evidence>
<evidence type="ECO:0000256" key="7">
    <source>
        <dbReference type="ARBA" id="ARBA00023118"/>
    </source>
</evidence>
<protein>
    <recommendedName>
        <fullName evidence="1">RNA-directed DNA polymerase</fullName>
        <ecNumber evidence="1">2.7.7.49</ecNumber>
    </recommendedName>
</protein>
<evidence type="ECO:0000256" key="8">
    <source>
        <dbReference type="ARBA" id="ARBA00034120"/>
    </source>
</evidence>
<organism evidence="11 12">
    <name type="scientific">Vibrio antiquarius (strain Ex25)</name>
    <dbReference type="NCBI Taxonomy" id="150340"/>
    <lineage>
        <taxon>Bacteria</taxon>
        <taxon>Pseudomonadati</taxon>
        <taxon>Pseudomonadota</taxon>
        <taxon>Gammaproteobacteria</taxon>
        <taxon>Vibrionales</taxon>
        <taxon>Vibrionaceae</taxon>
        <taxon>Vibrio</taxon>
        <taxon>Vibrio diabolicus subgroup</taxon>
    </lineage>
</organism>
<keyword evidence="7" id="KW-0051">Antiviral defense</keyword>
<dbReference type="PRINTS" id="PR00866">
    <property type="entry name" value="RNADNAPOLMS"/>
</dbReference>
<name>A0ABM9WWG4_VIBAE</name>
<dbReference type="Pfam" id="PF00078">
    <property type="entry name" value="RVT_1"/>
    <property type="match status" value="1"/>
</dbReference>
<dbReference type="PANTHER" id="PTHR34047">
    <property type="entry name" value="NUCLEAR INTRON MATURASE 1, MITOCHONDRIAL-RELATED"/>
    <property type="match status" value="1"/>
</dbReference>
<comment type="similarity">
    <text evidence="8">Belongs to the bacterial reverse transcriptase family.</text>
</comment>
<evidence type="ECO:0000313" key="11">
    <source>
        <dbReference type="EMBL" id="EDN57643.1"/>
    </source>
</evidence>
<evidence type="ECO:0000256" key="6">
    <source>
        <dbReference type="ARBA" id="ARBA00022918"/>
    </source>
</evidence>